<proteinExistence type="predicted"/>
<dbReference type="EMBL" id="BMQJ01000033">
    <property type="protein sequence ID" value="GGQ33332.1"/>
    <property type="molecule type" value="Genomic_DNA"/>
</dbReference>
<protein>
    <recommendedName>
        <fullName evidence="1">Insertion element IS402-like domain-containing protein</fullName>
    </recommendedName>
</protein>
<dbReference type="PANTHER" id="PTHR46637:SF1">
    <property type="entry name" value="BLL5188 PROTEIN"/>
    <property type="match status" value="1"/>
</dbReference>
<evidence type="ECO:0000313" key="3">
    <source>
        <dbReference type="Proteomes" id="UP000611554"/>
    </source>
</evidence>
<gene>
    <name evidence="2" type="ORF">GCM10010140_74240</name>
</gene>
<comment type="caution">
    <text evidence="2">The sequence shown here is derived from an EMBL/GenBank/DDBJ whole genome shotgun (WGS) entry which is preliminary data.</text>
</comment>
<dbReference type="Pfam" id="PF13340">
    <property type="entry name" value="DUF4096"/>
    <property type="match status" value="1"/>
</dbReference>
<accession>A0ABQ2RKX7</accession>
<dbReference type="PANTHER" id="PTHR46637">
    <property type="entry name" value="TIS1421-TRANSPOSASE PROTEIN A"/>
    <property type="match status" value="1"/>
</dbReference>
<evidence type="ECO:0000259" key="1">
    <source>
        <dbReference type="Pfam" id="PF13340"/>
    </source>
</evidence>
<feature type="domain" description="Insertion element IS402-like" evidence="1">
    <location>
        <begin position="7"/>
        <end position="77"/>
    </location>
</feature>
<dbReference type="InterPro" id="IPR052909">
    <property type="entry name" value="Transposase_6_like"/>
</dbReference>
<dbReference type="Proteomes" id="UP000611554">
    <property type="component" value="Unassembled WGS sequence"/>
</dbReference>
<reference evidence="3" key="1">
    <citation type="journal article" date="2019" name="Int. J. Syst. Evol. Microbiol.">
        <title>The Global Catalogue of Microorganisms (GCM) 10K type strain sequencing project: providing services to taxonomists for standard genome sequencing and annotation.</title>
        <authorList>
            <consortium name="The Broad Institute Genomics Platform"/>
            <consortium name="The Broad Institute Genome Sequencing Center for Infectious Disease"/>
            <person name="Wu L."/>
            <person name="Ma J."/>
        </authorList>
    </citation>
    <scope>NUCLEOTIDE SEQUENCE [LARGE SCALE GENOMIC DNA]</scope>
    <source>
        <strain evidence="3">JCM 3115</strain>
    </source>
</reference>
<keyword evidence="3" id="KW-1185">Reference proteome</keyword>
<evidence type="ECO:0000313" key="2">
    <source>
        <dbReference type="EMBL" id="GGQ33332.1"/>
    </source>
</evidence>
<sequence>MIRRHELTGQEWEKLRELLPPGRMGRPREDDRRVLNGIVWKIRTGTAWRDVPERYGTRQSLHTRFRRWALDDAFTRMPQRPQADADARAGIDWLVAVQWDGRLDLLNEPRRRYTQVFFSGAQNLTSG</sequence>
<dbReference type="RefSeq" id="WP_189251092.1">
    <property type="nucleotide sequence ID" value="NZ_BMQJ01000033.1"/>
</dbReference>
<name>A0ABQ2RKX7_9ACTN</name>
<organism evidence="2 3">
    <name type="scientific">Streptosporangium pseudovulgare</name>
    <dbReference type="NCBI Taxonomy" id="35765"/>
    <lineage>
        <taxon>Bacteria</taxon>
        <taxon>Bacillati</taxon>
        <taxon>Actinomycetota</taxon>
        <taxon>Actinomycetes</taxon>
        <taxon>Streptosporangiales</taxon>
        <taxon>Streptosporangiaceae</taxon>
        <taxon>Streptosporangium</taxon>
    </lineage>
</organism>
<dbReference type="InterPro" id="IPR025161">
    <property type="entry name" value="IS402-like_dom"/>
</dbReference>